<protein>
    <recommendedName>
        <fullName evidence="9">Sulfate transport system permease protein CysT</fullName>
    </recommendedName>
</protein>
<accession>A0A6J4VS39</accession>
<feature type="domain" description="ABC transmembrane type-1" evidence="10">
    <location>
        <begin position="72"/>
        <end position="266"/>
    </location>
</feature>
<dbReference type="InterPro" id="IPR035906">
    <property type="entry name" value="MetI-like_sf"/>
</dbReference>
<dbReference type="Gene3D" id="1.10.3720.10">
    <property type="entry name" value="MetI-like"/>
    <property type="match status" value="1"/>
</dbReference>
<keyword evidence="6 9" id="KW-0764">Sulfate transport</keyword>
<dbReference type="PANTHER" id="PTHR30406">
    <property type="entry name" value="SULFATE TRANSPORT SYSTEM PERMEASE PROTEIN"/>
    <property type="match status" value="1"/>
</dbReference>
<evidence type="ECO:0000313" key="11">
    <source>
        <dbReference type="EMBL" id="CAA9585241.1"/>
    </source>
</evidence>
<comment type="function">
    <text evidence="8">Part of the ABC transporter complex CysAWTP (TC 3.A.1.6.1) involved in sulfate/thiosulfate import. Probably responsible for the translocation of the substrate across the membrane.</text>
</comment>
<evidence type="ECO:0000256" key="2">
    <source>
        <dbReference type="ARBA" id="ARBA00011779"/>
    </source>
</evidence>
<evidence type="ECO:0000256" key="3">
    <source>
        <dbReference type="ARBA" id="ARBA00022448"/>
    </source>
</evidence>
<dbReference type="EMBL" id="CADCWF010000377">
    <property type="protein sequence ID" value="CAA9585241.1"/>
    <property type="molecule type" value="Genomic_DNA"/>
</dbReference>
<feature type="transmembrane region" description="Helical" evidence="9">
    <location>
        <begin position="248"/>
        <end position="271"/>
    </location>
</feature>
<sequence>MSVAVDRAVPLPASRRGARRRVDGAPLLRGAVGAWLSLIVVLPLIAVAVRSLDNGLAGFWKAVTAPQAVAALQLSLVASVGVVAVNAVLGTLIAWVLIRDRFPGKAIVDALIDLPFALPTIVAGLTLIALYGPKSPLGVSVAYTRAGIVLALLFVTLPFVVRAVQPVLAELDAEVEEAAHALGASGWTTFRLVILPALLPAILSGAGLAFARAVGEFGSVVLISGNIPFRTEVAAVNIFTQVENNNPAAAAAISVVLLALAMAVLAAIALLERRSTRHERVD</sequence>
<gene>
    <name evidence="11" type="ORF">AVDCRST_MAG59-5395</name>
</gene>
<evidence type="ECO:0000256" key="1">
    <source>
        <dbReference type="ARBA" id="ARBA00004651"/>
    </source>
</evidence>
<evidence type="ECO:0000256" key="7">
    <source>
        <dbReference type="ARBA" id="ARBA00023136"/>
    </source>
</evidence>
<feature type="transmembrane region" description="Helical" evidence="9">
    <location>
        <begin position="69"/>
        <end position="98"/>
    </location>
</feature>
<dbReference type="Pfam" id="PF00528">
    <property type="entry name" value="BPD_transp_1"/>
    <property type="match status" value="1"/>
</dbReference>
<dbReference type="FunFam" id="1.10.3720.10:FF:000004">
    <property type="entry name" value="Sulfate transport system permease protein CysT"/>
    <property type="match status" value="1"/>
</dbReference>
<keyword evidence="3 9" id="KW-0813">Transport</keyword>
<organism evidence="11">
    <name type="scientific">uncultured Thermomicrobiales bacterium</name>
    <dbReference type="NCBI Taxonomy" id="1645740"/>
    <lineage>
        <taxon>Bacteria</taxon>
        <taxon>Pseudomonadati</taxon>
        <taxon>Thermomicrobiota</taxon>
        <taxon>Thermomicrobia</taxon>
        <taxon>Thermomicrobiales</taxon>
        <taxon>environmental samples</taxon>
    </lineage>
</organism>
<comment type="caution">
    <text evidence="9">Lacks conserved residue(s) required for the propagation of feature annotation.</text>
</comment>
<feature type="transmembrane region" description="Helical" evidence="9">
    <location>
        <begin position="192"/>
        <end position="211"/>
    </location>
</feature>
<dbReference type="GO" id="GO:0005886">
    <property type="term" value="C:plasma membrane"/>
    <property type="evidence" value="ECO:0007669"/>
    <property type="project" value="UniProtKB-SubCell"/>
</dbReference>
<feature type="transmembrane region" description="Helical" evidence="9">
    <location>
        <begin position="27"/>
        <end position="49"/>
    </location>
</feature>
<proteinExistence type="inferred from homology"/>
<feature type="transmembrane region" description="Helical" evidence="9">
    <location>
        <begin position="110"/>
        <end position="131"/>
    </location>
</feature>
<dbReference type="InterPro" id="IPR011865">
    <property type="entry name" value="CysT_permease"/>
</dbReference>
<dbReference type="NCBIfam" id="TIGR00969">
    <property type="entry name" value="3a0106s02"/>
    <property type="match status" value="1"/>
</dbReference>
<dbReference type="PROSITE" id="PS50928">
    <property type="entry name" value="ABC_TM1"/>
    <property type="match status" value="1"/>
</dbReference>
<keyword evidence="7 9" id="KW-0472">Membrane</keyword>
<evidence type="ECO:0000256" key="4">
    <source>
        <dbReference type="ARBA" id="ARBA00022692"/>
    </source>
</evidence>
<dbReference type="GO" id="GO:0015419">
    <property type="term" value="F:ABC-type sulfate transporter activity"/>
    <property type="evidence" value="ECO:0007669"/>
    <property type="project" value="UniProtKB-UniRule"/>
</dbReference>
<evidence type="ECO:0000256" key="6">
    <source>
        <dbReference type="ARBA" id="ARBA00023032"/>
    </source>
</evidence>
<dbReference type="PANTHER" id="PTHR30406:SF8">
    <property type="entry name" value="SULFATE TRANSPORT SYSTEM PERMEASE PROTEIN CYST"/>
    <property type="match status" value="1"/>
</dbReference>
<dbReference type="SUPFAM" id="SSF161098">
    <property type="entry name" value="MetI-like"/>
    <property type="match status" value="1"/>
</dbReference>
<dbReference type="InterPro" id="IPR005667">
    <property type="entry name" value="Sulph_transpt2"/>
</dbReference>
<dbReference type="AlphaFoldDB" id="A0A6J4VS39"/>
<reference evidence="11" key="1">
    <citation type="submission" date="2020-02" db="EMBL/GenBank/DDBJ databases">
        <authorList>
            <person name="Meier V. D."/>
        </authorList>
    </citation>
    <scope>NUCLEOTIDE SEQUENCE</scope>
    <source>
        <strain evidence="11">AVDCRST_MAG59</strain>
    </source>
</reference>
<name>A0A6J4VS39_9BACT</name>
<comment type="subunit">
    <text evidence="2">The complex is composed of two ATP-binding proteins (CysA), two transmembrane proteins (CysT and CysW) and a solute-binding protein (CysP).</text>
</comment>
<dbReference type="InterPro" id="IPR000515">
    <property type="entry name" value="MetI-like"/>
</dbReference>
<evidence type="ECO:0000256" key="8">
    <source>
        <dbReference type="ARBA" id="ARBA00025323"/>
    </source>
</evidence>
<keyword evidence="4 9" id="KW-0812">Transmembrane</keyword>
<comment type="function">
    <text evidence="9">Part of the ABC transporter complex (TC 3.A.1.6.1) involved in sulfate/thiosulfate import.</text>
</comment>
<keyword evidence="5 9" id="KW-1133">Transmembrane helix</keyword>
<evidence type="ECO:0000259" key="10">
    <source>
        <dbReference type="PROSITE" id="PS50928"/>
    </source>
</evidence>
<comment type="similarity">
    <text evidence="9">Belongs to the binding-protein-dependent transport system permease family. CysTW subfamily.</text>
</comment>
<dbReference type="CDD" id="cd06261">
    <property type="entry name" value="TM_PBP2"/>
    <property type="match status" value="1"/>
</dbReference>
<feature type="transmembrane region" description="Helical" evidence="9">
    <location>
        <begin position="143"/>
        <end position="161"/>
    </location>
</feature>
<dbReference type="NCBIfam" id="TIGR02139">
    <property type="entry name" value="permease_CysT"/>
    <property type="match status" value="1"/>
</dbReference>
<evidence type="ECO:0000256" key="9">
    <source>
        <dbReference type="RuleBase" id="RU366001"/>
    </source>
</evidence>
<comment type="subcellular location">
    <subcellularLocation>
        <location evidence="1">Cell membrane</location>
        <topology evidence="1">Multi-pass membrane protein</topology>
    </subcellularLocation>
</comment>
<evidence type="ECO:0000256" key="5">
    <source>
        <dbReference type="ARBA" id="ARBA00022989"/>
    </source>
</evidence>